<dbReference type="PROSITE" id="PS00092">
    <property type="entry name" value="N6_MTASE"/>
    <property type="match status" value="1"/>
</dbReference>
<proteinExistence type="predicted"/>
<evidence type="ECO:0000259" key="1">
    <source>
        <dbReference type="Pfam" id="PF07669"/>
    </source>
</evidence>
<dbReference type="InterPro" id="IPR011639">
    <property type="entry name" value="MethylTrfase_TaqI-like_dom"/>
</dbReference>
<name>X1I5P8_9ZZZZ</name>
<evidence type="ECO:0000313" key="2">
    <source>
        <dbReference type="EMBL" id="GAH77736.1"/>
    </source>
</evidence>
<protein>
    <recommendedName>
        <fullName evidence="1">Type II methyltransferase M.TaqI-like domain-containing protein</fullName>
    </recommendedName>
</protein>
<dbReference type="AlphaFoldDB" id="X1I5P8"/>
<dbReference type="Pfam" id="PF07669">
    <property type="entry name" value="Eco57I"/>
    <property type="match status" value="1"/>
</dbReference>
<dbReference type="InterPro" id="IPR029063">
    <property type="entry name" value="SAM-dependent_MTases_sf"/>
</dbReference>
<dbReference type="GO" id="GO:0032259">
    <property type="term" value="P:methylation"/>
    <property type="evidence" value="ECO:0007669"/>
    <property type="project" value="InterPro"/>
</dbReference>
<organism evidence="2">
    <name type="scientific">marine sediment metagenome</name>
    <dbReference type="NCBI Taxonomy" id="412755"/>
    <lineage>
        <taxon>unclassified sequences</taxon>
        <taxon>metagenomes</taxon>
        <taxon>ecological metagenomes</taxon>
    </lineage>
</organism>
<dbReference type="InterPro" id="IPR002052">
    <property type="entry name" value="DNA_methylase_N6_adenine_CS"/>
</dbReference>
<comment type="caution">
    <text evidence="2">The sequence shown here is derived from an EMBL/GenBank/DDBJ whole genome shotgun (WGS) entry which is preliminary data.</text>
</comment>
<dbReference type="EMBL" id="BARU01043078">
    <property type="protein sequence ID" value="GAH77736.1"/>
    <property type="molecule type" value="Genomic_DNA"/>
</dbReference>
<sequence>DSLFIEKALNNGKYDLVIGNPPWYTLRDIESVNYQEKIKQLSDTLGIKPAPKNVLNIEIASLFFCKANFSFMKKDSKIFFVIPKGVLTGSHASLFRSFKGFKKIATWMFENDILKIFKIDFICLYAEKSSKVDKKQNYNIPVIYFGTKENIVNFNYFDLIDLQVKKKEELVPYSIEIKGKKVFVNKFISKEEFKELL</sequence>
<feature type="non-terminal residue" evidence="2">
    <location>
        <position position="1"/>
    </location>
</feature>
<dbReference type="GO" id="GO:0003676">
    <property type="term" value="F:nucleic acid binding"/>
    <property type="evidence" value="ECO:0007669"/>
    <property type="project" value="InterPro"/>
</dbReference>
<dbReference type="Gene3D" id="3.40.50.150">
    <property type="entry name" value="Vaccinia Virus protein VP39"/>
    <property type="match status" value="1"/>
</dbReference>
<accession>X1I5P8</accession>
<feature type="non-terminal residue" evidence="2">
    <location>
        <position position="197"/>
    </location>
</feature>
<reference evidence="2" key="1">
    <citation type="journal article" date="2014" name="Front. Microbiol.">
        <title>High frequency of phylogenetically diverse reductive dehalogenase-homologous genes in deep subseafloor sedimentary metagenomes.</title>
        <authorList>
            <person name="Kawai M."/>
            <person name="Futagami T."/>
            <person name="Toyoda A."/>
            <person name="Takaki Y."/>
            <person name="Nishi S."/>
            <person name="Hori S."/>
            <person name="Arai W."/>
            <person name="Tsubouchi T."/>
            <person name="Morono Y."/>
            <person name="Uchiyama I."/>
            <person name="Ito T."/>
            <person name="Fujiyama A."/>
            <person name="Inagaki F."/>
            <person name="Takami H."/>
        </authorList>
    </citation>
    <scope>NUCLEOTIDE SEQUENCE</scope>
    <source>
        <strain evidence="2">Expedition CK06-06</strain>
    </source>
</reference>
<feature type="domain" description="Type II methyltransferase M.TaqI-like" evidence="1">
    <location>
        <begin position="4"/>
        <end position="98"/>
    </location>
</feature>
<dbReference type="GO" id="GO:0006304">
    <property type="term" value="P:DNA modification"/>
    <property type="evidence" value="ECO:0007669"/>
    <property type="project" value="InterPro"/>
</dbReference>
<gene>
    <name evidence="2" type="ORF">S03H2_66042</name>
</gene>
<dbReference type="SUPFAM" id="SSF53335">
    <property type="entry name" value="S-adenosyl-L-methionine-dependent methyltransferases"/>
    <property type="match status" value="1"/>
</dbReference>
<dbReference type="GO" id="GO:0008168">
    <property type="term" value="F:methyltransferase activity"/>
    <property type="evidence" value="ECO:0007669"/>
    <property type="project" value="InterPro"/>
</dbReference>